<dbReference type="Pfam" id="PF01590">
    <property type="entry name" value="GAF"/>
    <property type="match status" value="1"/>
</dbReference>
<dbReference type="SUPFAM" id="SSF52172">
    <property type="entry name" value="CheY-like"/>
    <property type="match status" value="1"/>
</dbReference>
<protein>
    <recommendedName>
        <fullName evidence="2">histidine kinase</fullName>
        <ecNumber evidence="2">2.7.13.3</ecNumber>
    </recommendedName>
</protein>
<evidence type="ECO:0000313" key="9">
    <source>
        <dbReference type="EMBL" id="WBO23789.1"/>
    </source>
</evidence>
<dbReference type="InterPro" id="IPR005467">
    <property type="entry name" value="His_kinase_dom"/>
</dbReference>
<dbReference type="Pfam" id="PF00072">
    <property type="entry name" value="Response_reg"/>
    <property type="match status" value="1"/>
</dbReference>
<evidence type="ECO:0000256" key="5">
    <source>
        <dbReference type="ARBA" id="ARBA00022777"/>
    </source>
</evidence>
<dbReference type="Pfam" id="PF08448">
    <property type="entry name" value="PAS_4"/>
    <property type="match status" value="1"/>
</dbReference>
<keyword evidence="4" id="KW-0808">Transferase</keyword>
<dbReference type="CDD" id="cd00082">
    <property type="entry name" value="HisKA"/>
    <property type="match status" value="1"/>
</dbReference>
<feature type="modified residue" description="4-aspartylphosphate" evidence="6">
    <location>
        <position position="756"/>
    </location>
</feature>
<dbReference type="SUPFAM" id="SSF55874">
    <property type="entry name" value="ATPase domain of HSP90 chaperone/DNA topoisomerase II/histidine kinase"/>
    <property type="match status" value="1"/>
</dbReference>
<evidence type="ECO:0000259" key="7">
    <source>
        <dbReference type="PROSITE" id="PS50109"/>
    </source>
</evidence>
<dbReference type="Gene3D" id="3.30.565.10">
    <property type="entry name" value="Histidine kinase-like ATPase, C-terminal domain"/>
    <property type="match status" value="1"/>
</dbReference>
<dbReference type="InterPro" id="IPR029016">
    <property type="entry name" value="GAF-like_dom_sf"/>
</dbReference>
<dbReference type="Pfam" id="PF00512">
    <property type="entry name" value="HisKA"/>
    <property type="match status" value="1"/>
</dbReference>
<feature type="domain" description="Histidine kinase" evidence="7">
    <location>
        <begin position="459"/>
        <end position="683"/>
    </location>
</feature>
<sequence length="830" mass="91359">MTDMSQQDREARRLAALDRYNILDTPRESAFDEVAQLAADICGAPIAVVNLIGDGRQFFKAEVGLGVRETPLETSFCARAILEDDFLLVPDATADPRFDGNPLVTGEPHLRFYAGALLKTRDGYPIGTLCVLDVAPKALTELQQRTLRVLARQVMDQLELRLALRQRSEKEERYRTLFEAMDEGFCIIEFLDGPHGPLSDYIHIEANAAYAANAGIPNVVGQKVREMVPAEAGDWVERYGGVLKTGMPIRFERELEATGRYLSLSAFRIEPQSRHQVAVLFQDITQRRQAELALVRLNETLESRVADMLAERRLLADIVEGTNAFVHVLDTHYHWLAINGAAAQEFERIFGVRPKIGDNMLELLADQPESLGPAQAIWDRVLAGEEFTEIVSLGDPSRDRCHYEVRASVLRDEAGRQIGAYQFAFDVSERLREQERLRDAEDALRQAQKMEAVGQLTGGLAHDFNNLLAGISGAFEMIGTRLAQGRMADVEKYLSAGQGAARRAAALTHRLLAFSRRQTLSPKPVVINRLMSELVELVQRTVGPAIEVETVAAVGLWPTLVDANQLENAILNLCINARDAMPRGGRITIETGNKWLDSRAASERGLDPGQYVTVCVSDTGTGIEKENLKRVFDPFFTTKPLGQGTGLGLSMVYGFARQSNGHVRIYSELGQGTMVCIYLPRHAGEADEIEEEQAPTAIVPAKAGETVLVVDDEPTVRMLIVDALEELGYACLEAGDGPAGLRILQAGGRIDLLITDVGLPGGLNGRQVADAARALRPTLKILFITGYAENAVLNHGHIERGMEVLTKPFAIDDLSARVDRMLREKDMPAP</sequence>
<proteinExistence type="predicted"/>
<dbReference type="PROSITE" id="PS50110">
    <property type="entry name" value="RESPONSE_REGULATORY"/>
    <property type="match status" value="1"/>
</dbReference>
<evidence type="ECO:0000256" key="6">
    <source>
        <dbReference type="PROSITE-ProRule" id="PRU00169"/>
    </source>
</evidence>
<comment type="catalytic activity">
    <reaction evidence="1">
        <text>ATP + protein L-histidine = ADP + protein N-phospho-L-histidine.</text>
        <dbReference type="EC" id="2.7.13.3"/>
    </reaction>
</comment>
<dbReference type="Gene3D" id="3.40.50.2300">
    <property type="match status" value="1"/>
</dbReference>
<dbReference type="SMART" id="SM00387">
    <property type="entry name" value="HATPase_c"/>
    <property type="match status" value="1"/>
</dbReference>
<dbReference type="Proteomes" id="UP001210865">
    <property type="component" value="Chromosome"/>
</dbReference>
<dbReference type="Gene3D" id="3.30.450.20">
    <property type="entry name" value="PAS domain"/>
    <property type="match status" value="2"/>
</dbReference>
<evidence type="ECO:0000256" key="3">
    <source>
        <dbReference type="ARBA" id="ARBA00022553"/>
    </source>
</evidence>
<dbReference type="InterPro" id="IPR013656">
    <property type="entry name" value="PAS_4"/>
</dbReference>
<dbReference type="Gene3D" id="1.10.287.130">
    <property type="match status" value="1"/>
</dbReference>
<evidence type="ECO:0000256" key="4">
    <source>
        <dbReference type="ARBA" id="ARBA00022679"/>
    </source>
</evidence>
<dbReference type="SMART" id="SM00065">
    <property type="entry name" value="GAF"/>
    <property type="match status" value="1"/>
</dbReference>
<evidence type="ECO:0000256" key="2">
    <source>
        <dbReference type="ARBA" id="ARBA00012438"/>
    </source>
</evidence>
<dbReference type="CDD" id="cd18161">
    <property type="entry name" value="REC_hyHK_blue-like"/>
    <property type="match status" value="1"/>
</dbReference>
<keyword evidence="3 6" id="KW-0597">Phosphoprotein</keyword>
<feature type="domain" description="Response regulatory" evidence="8">
    <location>
        <begin position="706"/>
        <end position="822"/>
    </location>
</feature>
<evidence type="ECO:0000256" key="1">
    <source>
        <dbReference type="ARBA" id="ARBA00000085"/>
    </source>
</evidence>
<evidence type="ECO:0000259" key="8">
    <source>
        <dbReference type="PROSITE" id="PS50110"/>
    </source>
</evidence>
<dbReference type="Gene3D" id="3.30.450.40">
    <property type="match status" value="1"/>
</dbReference>
<dbReference type="EC" id="2.7.13.3" evidence="2"/>
<dbReference type="PANTHER" id="PTHR43065:SF42">
    <property type="entry name" value="TWO-COMPONENT SENSOR PPRA"/>
    <property type="match status" value="1"/>
</dbReference>
<dbReference type="InterPro" id="IPR003661">
    <property type="entry name" value="HisK_dim/P_dom"/>
</dbReference>
<dbReference type="SUPFAM" id="SSF47384">
    <property type="entry name" value="Homodimeric domain of signal transducing histidine kinase"/>
    <property type="match status" value="1"/>
</dbReference>
<dbReference type="EMBL" id="CP115174">
    <property type="protein sequence ID" value="WBO23789.1"/>
    <property type="molecule type" value="Genomic_DNA"/>
</dbReference>
<dbReference type="PROSITE" id="PS50109">
    <property type="entry name" value="HIS_KIN"/>
    <property type="match status" value="1"/>
</dbReference>
<dbReference type="PRINTS" id="PR00344">
    <property type="entry name" value="BCTRLSENSOR"/>
</dbReference>
<dbReference type="InterPro" id="IPR001789">
    <property type="entry name" value="Sig_transdc_resp-reg_receiver"/>
</dbReference>
<keyword evidence="5" id="KW-0418">Kinase</keyword>
<dbReference type="InterPro" id="IPR035965">
    <property type="entry name" value="PAS-like_dom_sf"/>
</dbReference>
<dbReference type="InterPro" id="IPR036097">
    <property type="entry name" value="HisK_dim/P_sf"/>
</dbReference>
<name>A0ABY7NV55_9SPHN</name>
<dbReference type="PANTHER" id="PTHR43065">
    <property type="entry name" value="SENSOR HISTIDINE KINASE"/>
    <property type="match status" value="1"/>
</dbReference>
<organism evidence="9 10">
    <name type="scientific">Sphingomonas abietis</name>
    <dbReference type="NCBI Taxonomy" id="3012344"/>
    <lineage>
        <taxon>Bacteria</taxon>
        <taxon>Pseudomonadati</taxon>
        <taxon>Pseudomonadota</taxon>
        <taxon>Alphaproteobacteria</taxon>
        <taxon>Sphingomonadales</taxon>
        <taxon>Sphingomonadaceae</taxon>
        <taxon>Sphingomonas</taxon>
    </lineage>
</organism>
<dbReference type="InterPro" id="IPR011006">
    <property type="entry name" value="CheY-like_superfamily"/>
</dbReference>
<dbReference type="SMART" id="SM00388">
    <property type="entry name" value="HisKA"/>
    <property type="match status" value="1"/>
</dbReference>
<dbReference type="InterPro" id="IPR003594">
    <property type="entry name" value="HATPase_dom"/>
</dbReference>
<dbReference type="InterPro" id="IPR004358">
    <property type="entry name" value="Sig_transdc_His_kin-like_C"/>
</dbReference>
<dbReference type="RefSeq" id="WP_270078420.1">
    <property type="nucleotide sequence ID" value="NZ_CP115174.1"/>
</dbReference>
<keyword evidence="10" id="KW-1185">Reference proteome</keyword>
<accession>A0ABY7NV55</accession>
<dbReference type="InterPro" id="IPR036890">
    <property type="entry name" value="HATPase_C_sf"/>
</dbReference>
<dbReference type="SMART" id="SM00448">
    <property type="entry name" value="REC"/>
    <property type="match status" value="1"/>
</dbReference>
<reference evidence="9 10" key="1">
    <citation type="submission" date="2022-12" db="EMBL/GenBank/DDBJ databases">
        <title>Sphingomonas abieness sp. nov., an endophytic bacterium isolated from Abies koreana.</title>
        <authorList>
            <person name="Jiang L."/>
            <person name="Lee J."/>
        </authorList>
    </citation>
    <scope>NUCLEOTIDE SEQUENCE [LARGE SCALE GENOMIC DNA]</scope>
    <source>
        <strain evidence="10">PAMB 00755</strain>
    </source>
</reference>
<dbReference type="SUPFAM" id="SSF55785">
    <property type="entry name" value="PYP-like sensor domain (PAS domain)"/>
    <property type="match status" value="2"/>
</dbReference>
<dbReference type="SUPFAM" id="SSF55781">
    <property type="entry name" value="GAF domain-like"/>
    <property type="match status" value="1"/>
</dbReference>
<gene>
    <name evidence="9" type="ORF">PBT88_06605</name>
</gene>
<dbReference type="InterPro" id="IPR003018">
    <property type="entry name" value="GAF"/>
</dbReference>
<dbReference type="CDD" id="cd16919">
    <property type="entry name" value="HATPase_CckA-like"/>
    <property type="match status" value="1"/>
</dbReference>
<dbReference type="Pfam" id="PF02518">
    <property type="entry name" value="HATPase_c"/>
    <property type="match status" value="1"/>
</dbReference>
<evidence type="ECO:0000313" key="10">
    <source>
        <dbReference type="Proteomes" id="UP001210865"/>
    </source>
</evidence>